<reference evidence="2 3" key="1">
    <citation type="submission" date="2020-01" db="EMBL/GenBank/DDBJ databases">
        <title>Genomes assembled from Gulf of Kutch pelagic sediment metagenomes.</title>
        <authorList>
            <person name="Chandrashekar M."/>
            <person name="Mahajan M.S."/>
            <person name="Dave K.J."/>
            <person name="Vatsa P."/>
            <person name="Nathani N.M."/>
        </authorList>
    </citation>
    <scope>NUCLEOTIDE SEQUENCE [LARGE SCALE GENOMIC DNA]</scope>
    <source>
        <strain evidence="2">KS3-K002</strain>
    </source>
</reference>
<organism evidence="2 3">
    <name type="scientific">Candidatus Kutchimonas denitrificans</name>
    <dbReference type="NCBI Taxonomy" id="3056748"/>
    <lineage>
        <taxon>Bacteria</taxon>
        <taxon>Pseudomonadati</taxon>
        <taxon>Gemmatimonadota</taxon>
        <taxon>Gemmatimonadia</taxon>
        <taxon>Candidatus Palauibacterales</taxon>
        <taxon>Candidatus Palauibacteraceae</taxon>
        <taxon>Candidatus Kutchimonas</taxon>
    </lineage>
</organism>
<dbReference type="Proteomes" id="UP000702544">
    <property type="component" value="Unassembled WGS sequence"/>
</dbReference>
<dbReference type="EMBL" id="JAACAK010000051">
    <property type="protein sequence ID" value="NIR74989.1"/>
    <property type="molecule type" value="Genomic_DNA"/>
</dbReference>
<dbReference type="SUPFAM" id="SSF56281">
    <property type="entry name" value="Metallo-hydrolase/oxidoreductase"/>
    <property type="match status" value="1"/>
</dbReference>
<dbReference type="Gene3D" id="3.60.15.10">
    <property type="entry name" value="Ribonuclease Z/Hydroxyacylglutathione hydrolase-like"/>
    <property type="match status" value="1"/>
</dbReference>
<name>A0AAE4Z833_9BACT</name>
<dbReference type="InterPro" id="IPR036866">
    <property type="entry name" value="RibonucZ/Hydroxyglut_hydro"/>
</dbReference>
<comment type="caution">
    <text evidence="2">The sequence shown here is derived from an EMBL/GenBank/DDBJ whole genome shotgun (WGS) entry which is preliminary data.</text>
</comment>
<gene>
    <name evidence="2" type="ORF">GWO12_07725</name>
</gene>
<evidence type="ECO:0000313" key="2">
    <source>
        <dbReference type="EMBL" id="NIR74989.1"/>
    </source>
</evidence>
<dbReference type="AlphaFoldDB" id="A0AAE4Z833"/>
<dbReference type="PANTHER" id="PTHR46018:SF2">
    <property type="entry name" value="ZINC PHOSPHODIESTERASE ELAC PROTEIN 1"/>
    <property type="match status" value="1"/>
</dbReference>
<dbReference type="InterPro" id="IPR001279">
    <property type="entry name" value="Metallo-B-lactamas"/>
</dbReference>
<protein>
    <submittedName>
        <fullName evidence="2">Ribonuclease Z</fullName>
    </submittedName>
</protein>
<feature type="domain" description="Metallo-beta-lactamase" evidence="1">
    <location>
        <begin position="18"/>
        <end position="196"/>
    </location>
</feature>
<dbReference type="PANTHER" id="PTHR46018">
    <property type="entry name" value="ZINC PHOSPHODIESTERASE ELAC PROTEIN 1"/>
    <property type="match status" value="1"/>
</dbReference>
<sequence length="254" mass="27263">MRLVTVGTGTVVPDPDRASACFWVEHADCRLLLDCGAGGLQGLARYGLAWSELDHLFISHFHADHIGEIPSLIFALRHALARPRTKPLHIWGPEGSRQLFYAWATALGSWLVEPGFELPIHEVRPGETADLGPFEARFQSTEHTDESLAIRLTSDGLALGYTGDTGPDEALPAFFGGVDLLVAECSLPDDLVGGNHLSPTRLARLAAAAGVERLAVAHVYPQLQDANLPALLAEAGYEGEVIMATDGLELTIQS</sequence>
<accession>A0AAE4Z833</accession>
<dbReference type="CDD" id="cd16272">
    <property type="entry name" value="RNaseZ_MBL-fold"/>
    <property type="match status" value="1"/>
</dbReference>
<evidence type="ECO:0000313" key="3">
    <source>
        <dbReference type="Proteomes" id="UP000702544"/>
    </source>
</evidence>
<dbReference type="Pfam" id="PF12706">
    <property type="entry name" value="Lactamase_B_2"/>
    <property type="match status" value="1"/>
</dbReference>
<dbReference type="GO" id="GO:0042781">
    <property type="term" value="F:3'-tRNA processing endoribonuclease activity"/>
    <property type="evidence" value="ECO:0007669"/>
    <property type="project" value="TreeGrafter"/>
</dbReference>
<proteinExistence type="predicted"/>
<evidence type="ECO:0000259" key="1">
    <source>
        <dbReference type="SMART" id="SM00849"/>
    </source>
</evidence>
<dbReference type="SMART" id="SM00849">
    <property type="entry name" value="Lactamase_B"/>
    <property type="match status" value="1"/>
</dbReference>